<evidence type="ECO:0000256" key="7">
    <source>
        <dbReference type="ARBA" id="ARBA00023065"/>
    </source>
</evidence>
<keyword evidence="8 10" id="KW-0472">Membrane</keyword>
<protein>
    <recommendedName>
        <fullName evidence="10">Large-conductance mechanosensitive channel</fullName>
    </recommendedName>
</protein>
<accession>A0A1H3L3T2</accession>
<keyword evidence="4 10" id="KW-1003">Cell membrane</keyword>
<keyword evidence="9 10" id="KW-0407">Ion channel</keyword>
<dbReference type="Gene3D" id="1.10.1200.120">
    <property type="entry name" value="Large-conductance mechanosensitive channel, MscL, domain 1"/>
    <property type="match status" value="1"/>
</dbReference>
<keyword evidence="7 10" id="KW-0406">Ion transport</keyword>
<evidence type="ECO:0000256" key="2">
    <source>
        <dbReference type="ARBA" id="ARBA00007254"/>
    </source>
</evidence>
<keyword evidence="12" id="KW-1185">Reference proteome</keyword>
<feature type="transmembrane region" description="Helical" evidence="10">
    <location>
        <begin position="12"/>
        <end position="34"/>
    </location>
</feature>
<gene>
    <name evidence="10" type="primary">mscL</name>
    <name evidence="11" type="ORF">SAMN05421684_0494</name>
</gene>
<dbReference type="RefSeq" id="WP_090786568.1">
    <property type="nucleotide sequence ID" value="NZ_BOND01000030.1"/>
</dbReference>
<dbReference type="HAMAP" id="MF_00115">
    <property type="entry name" value="MscL"/>
    <property type="match status" value="1"/>
</dbReference>
<dbReference type="InterPro" id="IPR019823">
    <property type="entry name" value="Mechanosensitive_channel_CS"/>
</dbReference>
<evidence type="ECO:0000256" key="6">
    <source>
        <dbReference type="ARBA" id="ARBA00022989"/>
    </source>
</evidence>
<dbReference type="Pfam" id="PF01741">
    <property type="entry name" value="MscL"/>
    <property type="match status" value="1"/>
</dbReference>
<dbReference type="GO" id="GO:0008381">
    <property type="term" value="F:mechanosensitive monoatomic ion channel activity"/>
    <property type="evidence" value="ECO:0007669"/>
    <property type="project" value="UniProtKB-UniRule"/>
</dbReference>
<dbReference type="NCBIfam" id="TIGR00220">
    <property type="entry name" value="mscL"/>
    <property type="match status" value="1"/>
</dbReference>
<dbReference type="InterPro" id="IPR037673">
    <property type="entry name" value="MSC/AndL"/>
</dbReference>
<evidence type="ECO:0000256" key="10">
    <source>
        <dbReference type="HAMAP-Rule" id="MF_00115"/>
    </source>
</evidence>
<keyword evidence="6 10" id="KW-1133">Transmembrane helix</keyword>
<proteinExistence type="inferred from homology"/>
<evidence type="ECO:0000256" key="4">
    <source>
        <dbReference type="ARBA" id="ARBA00022475"/>
    </source>
</evidence>
<dbReference type="AlphaFoldDB" id="A0A1H3L3T2"/>
<dbReference type="PROSITE" id="PS01327">
    <property type="entry name" value="MSCL"/>
    <property type="match status" value="1"/>
</dbReference>
<evidence type="ECO:0000256" key="8">
    <source>
        <dbReference type="ARBA" id="ARBA00023136"/>
    </source>
</evidence>
<evidence type="ECO:0000313" key="12">
    <source>
        <dbReference type="Proteomes" id="UP000199632"/>
    </source>
</evidence>
<dbReference type="PANTHER" id="PTHR30266:SF2">
    <property type="entry name" value="LARGE-CONDUCTANCE MECHANOSENSITIVE CHANNEL"/>
    <property type="match status" value="1"/>
</dbReference>
<dbReference type="GO" id="GO:0005886">
    <property type="term" value="C:plasma membrane"/>
    <property type="evidence" value="ECO:0007669"/>
    <property type="project" value="UniProtKB-SubCell"/>
</dbReference>
<comment type="subcellular location">
    <subcellularLocation>
        <location evidence="1 10">Cell membrane</location>
        <topology evidence="1 10">Multi-pass membrane protein</topology>
    </subcellularLocation>
</comment>
<sequence>MLKGFKDFIMRGNVVDLAVGIVIGAAFTGVVTQFTKSFLEPLIKLIGGGGLKGGTATINHVVFDWAAFINIVIGFVLTAATLYFLVVFPMNRLAERRRRGEEPPPAAPSEEIKLLTEIRDALIAGGRVPGQYRSALDETLGRENPPTSR</sequence>
<evidence type="ECO:0000256" key="5">
    <source>
        <dbReference type="ARBA" id="ARBA00022692"/>
    </source>
</evidence>
<dbReference type="Proteomes" id="UP000199632">
    <property type="component" value="Unassembled WGS sequence"/>
</dbReference>
<dbReference type="PANTHER" id="PTHR30266">
    <property type="entry name" value="MECHANOSENSITIVE CHANNEL MSCL"/>
    <property type="match status" value="1"/>
</dbReference>
<feature type="transmembrane region" description="Helical" evidence="10">
    <location>
        <begin position="65"/>
        <end position="88"/>
    </location>
</feature>
<dbReference type="InterPro" id="IPR036019">
    <property type="entry name" value="MscL_channel"/>
</dbReference>
<keyword evidence="3 10" id="KW-0813">Transport</keyword>
<dbReference type="InterPro" id="IPR001185">
    <property type="entry name" value="MS_channel"/>
</dbReference>
<dbReference type="STRING" id="137265.SAMN05421684_0494"/>
<organism evidence="11 12">
    <name type="scientific">Asanoa ishikariensis</name>
    <dbReference type="NCBI Taxonomy" id="137265"/>
    <lineage>
        <taxon>Bacteria</taxon>
        <taxon>Bacillati</taxon>
        <taxon>Actinomycetota</taxon>
        <taxon>Actinomycetes</taxon>
        <taxon>Micromonosporales</taxon>
        <taxon>Micromonosporaceae</taxon>
        <taxon>Asanoa</taxon>
    </lineage>
</organism>
<dbReference type="PRINTS" id="PR01264">
    <property type="entry name" value="MECHCHANNEL"/>
</dbReference>
<reference evidence="12" key="1">
    <citation type="submission" date="2016-10" db="EMBL/GenBank/DDBJ databases">
        <authorList>
            <person name="Varghese N."/>
            <person name="Submissions S."/>
        </authorList>
    </citation>
    <scope>NUCLEOTIDE SEQUENCE [LARGE SCALE GENOMIC DNA]</scope>
    <source>
        <strain evidence="12">DSM 44718</strain>
    </source>
</reference>
<name>A0A1H3L3T2_9ACTN</name>
<evidence type="ECO:0000256" key="3">
    <source>
        <dbReference type="ARBA" id="ARBA00022448"/>
    </source>
</evidence>
<keyword evidence="5 10" id="KW-0812">Transmembrane</keyword>
<comment type="function">
    <text evidence="10">Channel that opens in response to stretch forces in the membrane lipid bilayer. May participate in the regulation of osmotic pressure changes within the cell.</text>
</comment>
<dbReference type="SUPFAM" id="SSF81330">
    <property type="entry name" value="Gated mechanosensitive channel"/>
    <property type="match status" value="1"/>
</dbReference>
<comment type="subunit">
    <text evidence="10">Homopentamer.</text>
</comment>
<evidence type="ECO:0000256" key="1">
    <source>
        <dbReference type="ARBA" id="ARBA00004651"/>
    </source>
</evidence>
<comment type="similarity">
    <text evidence="2 10">Belongs to the MscL family.</text>
</comment>
<dbReference type="OrthoDB" id="9810350at2"/>
<dbReference type="EMBL" id="FNQB01000001">
    <property type="protein sequence ID" value="SDY58618.1"/>
    <property type="molecule type" value="Genomic_DNA"/>
</dbReference>
<evidence type="ECO:0000256" key="9">
    <source>
        <dbReference type="ARBA" id="ARBA00023303"/>
    </source>
</evidence>
<evidence type="ECO:0000313" key="11">
    <source>
        <dbReference type="EMBL" id="SDY58618.1"/>
    </source>
</evidence>